<dbReference type="InterPro" id="IPR046825">
    <property type="entry name" value="PDH_C"/>
</dbReference>
<protein>
    <recommendedName>
        <fullName evidence="4">Prephenate dehydrogenase</fullName>
        <ecNumber evidence="3">1.3.1.12</ecNumber>
    </recommendedName>
</protein>
<keyword evidence="8" id="KW-0057">Aromatic amino acid biosynthesis</keyword>
<gene>
    <name evidence="12" type="ORF">GCM10010529_28720</name>
</gene>
<evidence type="ECO:0000256" key="7">
    <source>
        <dbReference type="ARBA" id="ARBA00023027"/>
    </source>
</evidence>
<dbReference type="NCBIfam" id="NF005111">
    <property type="entry name" value="PRK06545.2-3"/>
    <property type="match status" value="1"/>
</dbReference>
<dbReference type="NCBIfam" id="NF005112">
    <property type="entry name" value="PRK06545.2-4"/>
    <property type="match status" value="1"/>
</dbReference>
<evidence type="ECO:0000256" key="1">
    <source>
        <dbReference type="ARBA" id="ARBA00005067"/>
    </source>
</evidence>
<feature type="domain" description="ACT" evidence="11">
    <location>
        <begin position="318"/>
        <end position="386"/>
    </location>
</feature>
<dbReference type="InterPro" id="IPR046826">
    <property type="entry name" value="PDH_N"/>
</dbReference>
<keyword evidence="5" id="KW-0827">Tyrosine biosynthesis</keyword>
<dbReference type="Pfam" id="PF20463">
    <property type="entry name" value="PDH_C"/>
    <property type="match status" value="1"/>
</dbReference>
<dbReference type="InterPro" id="IPR050812">
    <property type="entry name" value="Preph/Arog_dehydrog"/>
</dbReference>
<dbReference type="PROSITE" id="PS51176">
    <property type="entry name" value="PDH_ADH"/>
    <property type="match status" value="1"/>
</dbReference>
<keyword evidence="13" id="KW-1185">Reference proteome</keyword>
<evidence type="ECO:0000256" key="3">
    <source>
        <dbReference type="ARBA" id="ARBA00012068"/>
    </source>
</evidence>
<dbReference type="Pfam" id="PF02153">
    <property type="entry name" value="PDH_N"/>
    <property type="match status" value="1"/>
</dbReference>
<comment type="catalytic activity">
    <reaction evidence="9">
        <text>prephenate + NAD(+) = 3-(4-hydroxyphenyl)pyruvate + CO2 + NADH</text>
        <dbReference type="Rhea" id="RHEA:13869"/>
        <dbReference type="ChEBI" id="CHEBI:16526"/>
        <dbReference type="ChEBI" id="CHEBI:29934"/>
        <dbReference type="ChEBI" id="CHEBI:36242"/>
        <dbReference type="ChEBI" id="CHEBI:57540"/>
        <dbReference type="ChEBI" id="CHEBI:57945"/>
        <dbReference type="EC" id="1.3.1.12"/>
    </reaction>
</comment>
<dbReference type="InterPro" id="IPR036291">
    <property type="entry name" value="NAD(P)-bd_dom_sf"/>
</dbReference>
<accession>A0ABP6M652</accession>
<dbReference type="EC" id="1.3.1.12" evidence="3"/>
<dbReference type="EMBL" id="BAAAVT010000024">
    <property type="protein sequence ID" value="GAA3075168.1"/>
    <property type="molecule type" value="Genomic_DNA"/>
</dbReference>
<proteinExistence type="inferred from homology"/>
<dbReference type="Gene3D" id="3.30.70.260">
    <property type="match status" value="1"/>
</dbReference>
<evidence type="ECO:0000259" key="10">
    <source>
        <dbReference type="PROSITE" id="PS51176"/>
    </source>
</evidence>
<dbReference type="SUPFAM" id="SSF55021">
    <property type="entry name" value="ACT-like"/>
    <property type="match status" value="1"/>
</dbReference>
<evidence type="ECO:0000256" key="6">
    <source>
        <dbReference type="ARBA" id="ARBA00023002"/>
    </source>
</evidence>
<evidence type="ECO:0000256" key="2">
    <source>
        <dbReference type="ARBA" id="ARBA00007964"/>
    </source>
</evidence>
<name>A0ABP6M652_9MICC</name>
<sequence>MNPLSTTPDAGRETPRVLIRGTGLLGASIGIGLRADGHEVQLSDPSGTAEAIARDIGAGSIREVGDPDPEIVVIAAPPEVVAEEVADALVEFPQAVVLDVASVKAEILRALRELADGRADEVTPVDLTRYVGTHPMAGREQSGPVAARGELFTSMPWVITPAQDPATGEQVPTQAAVAWAEEVARRCGATVHYMDPQEHDDSVALISHLPQIAASLVASRLQDAPTSALALAGNGLRDVTRIAASDPNLWVQILSSNAAPVVEILHGLRDDVARLIRTLEDPRAPGSQADIAQLISEGNSGRARVPGKHGAPPQSFARLIVIVDDRPGQIAAVLNDVAKVGVNVEDMRMDHSAGHQVGMVELSVLPGRRDELAEALTDFGWKVVQS</sequence>
<comment type="caution">
    <text evidence="12">The sequence shown here is derived from an EMBL/GenBank/DDBJ whole genome shotgun (WGS) entry which is preliminary data.</text>
</comment>
<evidence type="ECO:0000256" key="8">
    <source>
        <dbReference type="ARBA" id="ARBA00023141"/>
    </source>
</evidence>
<comment type="similarity">
    <text evidence="2">Belongs to the prephenate/arogenate dehydrogenase family.</text>
</comment>
<evidence type="ECO:0000259" key="11">
    <source>
        <dbReference type="PROSITE" id="PS51671"/>
    </source>
</evidence>
<dbReference type="SUPFAM" id="SSF48179">
    <property type="entry name" value="6-phosphogluconate dehydrogenase C-terminal domain-like"/>
    <property type="match status" value="1"/>
</dbReference>
<dbReference type="Gene3D" id="3.40.50.720">
    <property type="entry name" value="NAD(P)-binding Rossmann-like Domain"/>
    <property type="match status" value="1"/>
</dbReference>
<keyword evidence="8" id="KW-0028">Amino-acid biosynthesis</keyword>
<dbReference type="InterPro" id="IPR045865">
    <property type="entry name" value="ACT-like_dom_sf"/>
</dbReference>
<evidence type="ECO:0000313" key="12">
    <source>
        <dbReference type="EMBL" id="GAA3075168.1"/>
    </source>
</evidence>
<feature type="domain" description="Prephenate/arogenate dehydrogenase" evidence="10">
    <location>
        <begin position="15"/>
        <end position="313"/>
    </location>
</feature>
<comment type="pathway">
    <text evidence="1">Amino-acid biosynthesis; L-tyrosine biosynthesis; (4-hydroxyphenyl)pyruvate from prephenate (NAD(+) route): step 1/1.</text>
</comment>
<dbReference type="RefSeq" id="WP_344683163.1">
    <property type="nucleotide sequence ID" value="NZ_BAAAVT010000024.1"/>
</dbReference>
<dbReference type="PANTHER" id="PTHR21363:SF0">
    <property type="entry name" value="PREPHENATE DEHYDROGENASE [NADP(+)]"/>
    <property type="match status" value="1"/>
</dbReference>
<dbReference type="Gene3D" id="1.10.3660.10">
    <property type="entry name" value="6-phosphogluconate dehydrogenase C-terminal like domain"/>
    <property type="match status" value="1"/>
</dbReference>
<dbReference type="PROSITE" id="PS51671">
    <property type="entry name" value="ACT"/>
    <property type="match status" value="1"/>
</dbReference>
<evidence type="ECO:0000256" key="5">
    <source>
        <dbReference type="ARBA" id="ARBA00022498"/>
    </source>
</evidence>
<dbReference type="Proteomes" id="UP001500236">
    <property type="component" value="Unassembled WGS sequence"/>
</dbReference>
<evidence type="ECO:0000256" key="9">
    <source>
        <dbReference type="ARBA" id="ARBA00049260"/>
    </source>
</evidence>
<dbReference type="InterPro" id="IPR003099">
    <property type="entry name" value="Prephen_DH"/>
</dbReference>
<dbReference type="InterPro" id="IPR008927">
    <property type="entry name" value="6-PGluconate_DH-like_C_sf"/>
</dbReference>
<dbReference type="SUPFAM" id="SSF51735">
    <property type="entry name" value="NAD(P)-binding Rossmann-fold domains"/>
    <property type="match status" value="1"/>
</dbReference>
<evidence type="ECO:0000256" key="4">
    <source>
        <dbReference type="ARBA" id="ARBA00016891"/>
    </source>
</evidence>
<organism evidence="12 13">
    <name type="scientific">Nesterenkonia aethiopica</name>
    <dbReference type="NCBI Taxonomy" id="269144"/>
    <lineage>
        <taxon>Bacteria</taxon>
        <taxon>Bacillati</taxon>
        <taxon>Actinomycetota</taxon>
        <taxon>Actinomycetes</taxon>
        <taxon>Micrococcales</taxon>
        <taxon>Micrococcaceae</taxon>
        <taxon>Nesterenkonia</taxon>
    </lineage>
</organism>
<evidence type="ECO:0000313" key="13">
    <source>
        <dbReference type="Proteomes" id="UP001500236"/>
    </source>
</evidence>
<keyword evidence="7" id="KW-0520">NAD</keyword>
<dbReference type="InterPro" id="IPR002912">
    <property type="entry name" value="ACT_dom"/>
</dbReference>
<keyword evidence="6" id="KW-0560">Oxidoreductase</keyword>
<dbReference type="PANTHER" id="PTHR21363">
    <property type="entry name" value="PREPHENATE DEHYDROGENASE"/>
    <property type="match status" value="1"/>
</dbReference>
<reference evidence="13" key="1">
    <citation type="journal article" date="2019" name="Int. J. Syst. Evol. Microbiol.">
        <title>The Global Catalogue of Microorganisms (GCM) 10K type strain sequencing project: providing services to taxonomists for standard genome sequencing and annotation.</title>
        <authorList>
            <consortium name="The Broad Institute Genomics Platform"/>
            <consortium name="The Broad Institute Genome Sequencing Center for Infectious Disease"/>
            <person name="Wu L."/>
            <person name="Ma J."/>
        </authorList>
    </citation>
    <scope>NUCLEOTIDE SEQUENCE [LARGE SCALE GENOMIC DNA]</scope>
    <source>
        <strain evidence="13">JCM 14309</strain>
    </source>
</reference>